<feature type="signal peptide" evidence="4">
    <location>
        <begin position="1"/>
        <end position="18"/>
    </location>
</feature>
<proteinExistence type="inferred from homology"/>
<feature type="chain" id="PRO_5040227609" evidence="4">
    <location>
        <begin position="19"/>
        <end position="246"/>
    </location>
</feature>
<evidence type="ECO:0000313" key="5">
    <source>
        <dbReference type="EMBL" id="CAH1394514.1"/>
    </source>
</evidence>
<dbReference type="Gene3D" id="3.15.10.30">
    <property type="entry name" value="Haemolymph juvenile hormone binding protein"/>
    <property type="match status" value="1"/>
</dbReference>
<gene>
    <name evidence="5" type="ORF">NEZAVI_LOCUS5003</name>
</gene>
<evidence type="ECO:0000256" key="4">
    <source>
        <dbReference type="SAM" id="SignalP"/>
    </source>
</evidence>
<organism evidence="5 6">
    <name type="scientific">Nezara viridula</name>
    <name type="common">Southern green stink bug</name>
    <name type="synonym">Cimex viridulus</name>
    <dbReference type="NCBI Taxonomy" id="85310"/>
    <lineage>
        <taxon>Eukaryota</taxon>
        <taxon>Metazoa</taxon>
        <taxon>Ecdysozoa</taxon>
        <taxon>Arthropoda</taxon>
        <taxon>Hexapoda</taxon>
        <taxon>Insecta</taxon>
        <taxon>Pterygota</taxon>
        <taxon>Neoptera</taxon>
        <taxon>Paraneoptera</taxon>
        <taxon>Hemiptera</taxon>
        <taxon>Heteroptera</taxon>
        <taxon>Panheteroptera</taxon>
        <taxon>Pentatomomorpha</taxon>
        <taxon>Pentatomoidea</taxon>
        <taxon>Pentatomidae</taxon>
        <taxon>Pentatominae</taxon>
        <taxon>Nezara</taxon>
    </lineage>
</organism>
<dbReference type="GO" id="GO:0005615">
    <property type="term" value="C:extracellular space"/>
    <property type="evidence" value="ECO:0007669"/>
    <property type="project" value="TreeGrafter"/>
</dbReference>
<dbReference type="AlphaFoldDB" id="A0A9P0H0K0"/>
<dbReference type="PANTHER" id="PTHR11008:SF32">
    <property type="entry name" value="CIRCADIAN CLOCK-CONTROLLED PROTEIN DAYWAKE-RELATED"/>
    <property type="match status" value="1"/>
</dbReference>
<keyword evidence="6" id="KW-1185">Reference proteome</keyword>
<reference evidence="5" key="1">
    <citation type="submission" date="2022-01" db="EMBL/GenBank/DDBJ databases">
        <authorList>
            <person name="King R."/>
        </authorList>
    </citation>
    <scope>NUCLEOTIDE SEQUENCE</scope>
</reference>
<dbReference type="FunFam" id="3.15.10.30:FF:000001">
    <property type="entry name" value="Takeout-like protein 1"/>
    <property type="match status" value="1"/>
</dbReference>
<dbReference type="SMART" id="SM00700">
    <property type="entry name" value="JHBP"/>
    <property type="match status" value="1"/>
</dbReference>
<dbReference type="InterPro" id="IPR038606">
    <property type="entry name" value="To_sf"/>
</dbReference>
<name>A0A9P0H0K0_NEZVI</name>
<sequence>MLSRSLFFVCLLPVLLDAAGLPTVIKKCKNDNTLNDCIQKQSKAVTKALAKGDPKYGVPVVDPLFIPKIERTEGGAKSVSMNLTMEDINIYGFGDSEIIKTEFDTSKKFLRLVFKVPKLKILSHYNLNGKFLVVSMNGKGNLTVLMDNVNVISTVSYKLEKRKGAEYAVFNPTPDLTYTTTHAFFNLENLFNGDKALGDATNKMINENWEEFNKELGPGVALAIGKVYGFIISKLANSMPFKDLFL</sequence>
<dbReference type="Proteomes" id="UP001152798">
    <property type="component" value="Chromosome 3"/>
</dbReference>
<evidence type="ECO:0000313" key="6">
    <source>
        <dbReference type="Proteomes" id="UP001152798"/>
    </source>
</evidence>
<dbReference type="OrthoDB" id="8194225at2759"/>
<dbReference type="Pfam" id="PF06585">
    <property type="entry name" value="JHBP"/>
    <property type="match status" value="1"/>
</dbReference>
<dbReference type="PANTHER" id="PTHR11008">
    <property type="entry name" value="PROTEIN TAKEOUT-LIKE PROTEIN"/>
    <property type="match status" value="1"/>
</dbReference>
<dbReference type="InterPro" id="IPR010562">
    <property type="entry name" value="Haemolymph_juvenile_hormone-bd"/>
</dbReference>
<evidence type="ECO:0000256" key="2">
    <source>
        <dbReference type="ARBA" id="ARBA00023108"/>
    </source>
</evidence>
<keyword evidence="1 4" id="KW-0732">Signal</keyword>
<dbReference type="EMBL" id="OV725079">
    <property type="protein sequence ID" value="CAH1394514.1"/>
    <property type="molecule type" value="Genomic_DNA"/>
</dbReference>
<comment type="similarity">
    <text evidence="3">Belongs to the TO family.</text>
</comment>
<protein>
    <submittedName>
        <fullName evidence="5">Uncharacterized protein</fullName>
    </submittedName>
</protein>
<evidence type="ECO:0000256" key="3">
    <source>
        <dbReference type="ARBA" id="ARBA00060902"/>
    </source>
</evidence>
<keyword evidence="2" id="KW-0090">Biological rhythms</keyword>
<evidence type="ECO:0000256" key="1">
    <source>
        <dbReference type="ARBA" id="ARBA00022729"/>
    </source>
</evidence>
<accession>A0A9P0H0K0</accession>
<dbReference type="GO" id="GO:0007623">
    <property type="term" value="P:circadian rhythm"/>
    <property type="evidence" value="ECO:0007669"/>
    <property type="project" value="UniProtKB-ARBA"/>
</dbReference>